<evidence type="ECO:0000313" key="2">
    <source>
        <dbReference type="Proteomes" id="UP001620295"/>
    </source>
</evidence>
<dbReference type="InterPro" id="IPR029058">
    <property type="entry name" value="AB_hydrolase_fold"/>
</dbReference>
<dbReference type="EMBL" id="JBJDQH010000696">
    <property type="protein sequence ID" value="MFK4274389.1"/>
    <property type="molecule type" value="Genomic_DNA"/>
</dbReference>
<dbReference type="Gene3D" id="3.40.50.1820">
    <property type="entry name" value="alpha/beta hydrolase"/>
    <property type="match status" value="1"/>
</dbReference>
<keyword evidence="1" id="KW-0378">Hydrolase</keyword>
<proteinExistence type="predicted"/>
<comment type="caution">
    <text evidence="1">The sequence shown here is derived from an EMBL/GenBank/DDBJ whole genome shotgun (WGS) entry which is preliminary data.</text>
</comment>
<protein>
    <submittedName>
        <fullName evidence="1">Alpha/beta hydrolase</fullName>
    </submittedName>
</protein>
<organism evidence="1 2">
    <name type="scientific">Streptomyces milbemycinicus</name>
    <dbReference type="NCBI Taxonomy" id="476552"/>
    <lineage>
        <taxon>Bacteria</taxon>
        <taxon>Bacillati</taxon>
        <taxon>Actinomycetota</taxon>
        <taxon>Actinomycetes</taxon>
        <taxon>Kitasatosporales</taxon>
        <taxon>Streptomycetaceae</taxon>
        <taxon>Streptomyces</taxon>
    </lineage>
</organism>
<reference evidence="1 2" key="1">
    <citation type="submission" date="2024-11" db="EMBL/GenBank/DDBJ databases">
        <title>The Natural Products Discovery Center: Release of the First 8490 Sequenced Strains for Exploring Actinobacteria Biosynthetic Diversity.</title>
        <authorList>
            <person name="Kalkreuter E."/>
            <person name="Kautsar S.A."/>
            <person name="Yang D."/>
            <person name="Bader C.D."/>
            <person name="Teijaro C.N."/>
            <person name="Fluegel L."/>
            <person name="Davis C.M."/>
            <person name="Simpson J.R."/>
            <person name="Lauterbach L."/>
            <person name="Steele A.D."/>
            <person name="Gui C."/>
            <person name="Meng S."/>
            <person name="Li G."/>
            <person name="Viehrig K."/>
            <person name="Ye F."/>
            <person name="Su P."/>
            <person name="Kiefer A.F."/>
            <person name="Nichols A."/>
            <person name="Cepeda A.J."/>
            <person name="Yan W."/>
            <person name="Fan B."/>
            <person name="Jiang Y."/>
            <person name="Adhikari A."/>
            <person name="Zheng C.-J."/>
            <person name="Schuster L."/>
            <person name="Cowan T.M."/>
            <person name="Smanski M.J."/>
            <person name="Chevrette M.G."/>
            <person name="De Carvalho L.P.S."/>
            <person name="Shen B."/>
        </authorList>
    </citation>
    <scope>NUCLEOTIDE SEQUENCE [LARGE SCALE GENOMIC DNA]</scope>
    <source>
        <strain evidence="1 2">NPDC020863</strain>
    </source>
</reference>
<name>A0ABW8MAW3_9ACTN</name>
<dbReference type="GO" id="GO:0016787">
    <property type="term" value="F:hydrolase activity"/>
    <property type="evidence" value="ECO:0007669"/>
    <property type="project" value="UniProtKB-KW"/>
</dbReference>
<keyword evidence="2" id="KW-1185">Reference proteome</keyword>
<dbReference type="SUPFAM" id="SSF53474">
    <property type="entry name" value="alpha/beta-Hydrolases"/>
    <property type="match status" value="1"/>
</dbReference>
<gene>
    <name evidence="1" type="ORF">ACI2L5_57625</name>
</gene>
<accession>A0ABW8MAW3</accession>
<sequence length="87" mass="9717">HGDHDPTCDYTSARAAYAELPSPKAFLTHVGADHGQYLTPDYRYYAQTRNTFLDWFRWSLYGDTAARDRLGGDATSNGTSWQAALGQ</sequence>
<evidence type="ECO:0000313" key="1">
    <source>
        <dbReference type="EMBL" id="MFK4274389.1"/>
    </source>
</evidence>
<dbReference type="Proteomes" id="UP001620295">
    <property type="component" value="Unassembled WGS sequence"/>
</dbReference>
<feature type="non-terminal residue" evidence="1">
    <location>
        <position position="1"/>
    </location>
</feature>